<accession>M7ZQT6</accession>
<sequence>MAVDLAVAPVPLSDLDLAEFDRVMAFKHDVRVMLAEQPPWSPSTAAISACAATAGAGDLERLVDGPCGGEVRNDNGVASHKFVRLVAKRIKIIKLPTILSMAMVCKTALRSVNVIVAKSKFHNAKNKKTKTATLYNKNDNTVRNKP</sequence>
<gene>
    <name evidence="1" type="ORF">TRIUR3_25428</name>
</gene>
<organism evidence="1">
    <name type="scientific">Triticum urartu</name>
    <name type="common">Red wild einkorn</name>
    <name type="synonym">Crithodium urartu</name>
    <dbReference type="NCBI Taxonomy" id="4572"/>
    <lineage>
        <taxon>Eukaryota</taxon>
        <taxon>Viridiplantae</taxon>
        <taxon>Streptophyta</taxon>
        <taxon>Embryophyta</taxon>
        <taxon>Tracheophyta</taxon>
        <taxon>Spermatophyta</taxon>
        <taxon>Magnoliopsida</taxon>
        <taxon>Liliopsida</taxon>
        <taxon>Poales</taxon>
        <taxon>Poaceae</taxon>
        <taxon>BOP clade</taxon>
        <taxon>Pooideae</taxon>
        <taxon>Triticodae</taxon>
        <taxon>Triticeae</taxon>
        <taxon>Triticinae</taxon>
        <taxon>Triticum</taxon>
    </lineage>
</organism>
<dbReference type="AlphaFoldDB" id="M7ZQT6"/>
<evidence type="ECO:0000313" key="1">
    <source>
        <dbReference type="EMBL" id="EMS65563.1"/>
    </source>
</evidence>
<dbReference type="OMA" id="MAFKHDV"/>
<proteinExistence type="predicted"/>
<reference evidence="1" key="1">
    <citation type="journal article" date="2013" name="Nature">
        <title>Draft genome of the wheat A-genome progenitor Triticum urartu.</title>
        <authorList>
            <person name="Ling H.Q."/>
            <person name="Zhao S."/>
            <person name="Liu D."/>
            <person name="Wang J."/>
            <person name="Sun H."/>
            <person name="Zhang C."/>
            <person name="Fan H."/>
            <person name="Li D."/>
            <person name="Dong L."/>
            <person name="Tao Y."/>
            <person name="Gao C."/>
            <person name="Wu H."/>
            <person name="Li Y."/>
            <person name="Cui Y."/>
            <person name="Guo X."/>
            <person name="Zheng S."/>
            <person name="Wang B."/>
            <person name="Yu K."/>
            <person name="Liang Q."/>
            <person name="Yang W."/>
            <person name="Lou X."/>
            <person name="Chen J."/>
            <person name="Feng M."/>
            <person name="Jian J."/>
            <person name="Zhang X."/>
            <person name="Luo G."/>
            <person name="Jiang Y."/>
            <person name="Liu J."/>
            <person name="Wang Z."/>
            <person name="Sha Y."/>
            <person name="Zhang B."/>
            <person name="Wu H."/>
            <person name="Tang D."/>
            <person name="Shen Q."/>
            <person name="Xue P."/>
            <person name="Zou S."/>
            <person name="Wang X."/>
            <person name="Liu X."/>
            <person name="Wang F."/>
            <person name="Yang Y."/>
            <person name="An X."/>
            <person name="Dong Z."/>
            <person name="Zhang K."/>
            <person name="Zhang X."/>
            <person name="Luo M.C."/>
            <person name="Dvorak J."/>
            <person name="Tong Y."/>
            <person name="Wang J."/>
            <person name="Yang H."/>
            <person name="Li Z."/>
            <person name="Wang D."/>
            <person name="Zhang A."/>
            <person name="Wang J."/>
        </authorList>
    </citation>
    <scope>NUCLEOTIDE SEQUENCE</scope>
</reference>
<dbReference type="EMBL" id="KD043065">
    <property type="protein sequence ID" value="EMS65563.1"/>
    <property type="molecule type" value="Genomic_DNA"/>
</dbReference>
<protein>
    <submittedName>
        <fullName evidence="1">Uncharacterized protein</fullName>
    </submittedName>
</protein>
<name>M7ZQT6_TRIUA</name>